<dbReference type="InterPro" id="IPR002083">
    <property type="entry name" value="MATH/TRAF_dom"/>
</dbReference>
<comment type="subcellular location">
    <subcellularLocation>
        <location evidence="1">Cytoplasm</location>
    </subcellularLocation>
</comment>
<dbReference type="SUPFAM" id="SSF57850">
    <property type="entry name" value="RING/U-box"/>
    <property type="match status" value="1"/>
</dbReference>
<evidence type="ECO:0000256" key="5">
    <source>
        <dbReference type="ARBA" id="ARBA00022723"/>
    </source>
</evidence>
<protein>
    <recommendedName>
        <fullName evidence="18">TNF receptor-associated factor 3</fullName>
    </recommendedName>
</protein>
<evidence type="ECO:0000256" key="6">
    <source>
        <dbReference type="ARBA" id="ARBA00022737"/>
    </source>
</evidence>
<evidence type="ECO:0000256" key="4">
    <source>
        <dbReference type="ARBA" id="ARBA00022703"/>
    </source>
</evidence>
<feature type="coiled-coil region" evidence="12">
    <location>
        <begin position="386"/>
        <end position="413"/>
    </location>
</feature>
<name>A0A8W8HMA3_MAGGI</name>
<dbReference type="GO" id="GO:0042981">
    <property type="term" value="P:regulation of apoptotic process"/>
    <property type="evidence" value="ECO:0007669"/>
    <property type="project" value="InterPro"/>
</dbReference>
<evidence type="ECO:0000256" key="12">
    <source>
        <dbReference type="SAM" id="Coils"/>
    </source>
</evidence>
<keyword evidence="2" id="KW-0963">Cytoplasm</keyword>
<evidence type="ECO:0000256" key="9">
    <source>
        <dbReference type="ARBA" id="ARBA00022843"/>
    </source>
</evidence>
<feature type="domain" description="TRAF-type" evidence="15">
    <location>
        <begin position="231"/>
        <end position="289"/>
    </location>
</feature>
<evidence type="ECO:0000256" key="11">
    <source>
        <dbReference type="PROSITE-ProRule" id="PRU00207"/>
    </source>
</evidence>
<evidence type="ECO:0000313" key="17">
    <source>
        <dbReference type="Proteomes" id="UP000005408"/>
    </source>
</evidence>
<dbReference type="AlphaFoldDB" id="A0A8W8HMA3"/>
<reference evidence="16" key="1">
    <citation type="submission" date="2022-08" db="UniProtKB">
        <authorList>
            <consortium name="EnsemblMetazoa"/>
        </authorList>
    </citation>
    <scope>IDENTIFICATION</scope>
    <source>
        <strain evidence="16">05x7-T-G4-1.051#20</strain>
    </source>
</reference>
<dbReference type="InterPro" id="IPR012227">
    <property type="entry name" value="TNF_rcpt-assoc_TRAF_met"/>
</dbReference>
<proteinExistence type="predicted"/>
<keyword evidence="4" id="KW-0053">Apoptosis</keyword>
<dbReference type="PROSITE" id="PS50145">
    <property type="entry name" value="ZF_TRAF"/>
    <property type="match status" value="2"/>
</dbReference>
<evidence type="ECO:0000256" key="10">
    <source>
        <dbReference type="ARBA" id="ARBA00023054"/>
    </source>
</evidence>
<dbReference type="Pfam" id="PF00097">
    <property type="entry name" value="zf-C3HC4"/>
    <property type="match status" value="1"/>
</dbReference>
<evidence type="ECO:0000313" key="16">
    <source>
        <dbReference type="EnsemblMetazoa" id="G10231.1:cds"/>
    </source>
</evidence>
<dbReference type="GO" id="GO:0009898">
    <property type="term" value="C:cytoplasmic side of plasma membrane"/>
    <property type="evidence" value="ECO:0007669"/>
    <property type="project" value="TreeGrafter"/>
</dbReference>
<dbReference type="GO" id="GO:0006915">
    <property type="term" value="P:apoptotic process"/>
    <property type="evidence" value="ECO:0007669"/>
    <property type="project" value="UniProtKB-KW"/>
</dbReference>
<dbReference type="Pfam" id="PF21355">
    <property type="entry name" value="TRAF-mep_MATH"/>
    <property type="match status" value="1"/>
</dbReference>
<dbReference type="PROSITE" id="PS50089">
    <property type="entry name" value="ZF_RING_2"/>
    <property type="match status" value="1"/>
</dbReference>
<dbReference type="GO" id="GO:0008270">
    <property type="term" value="F:zinc ion binding"/>
    <property type="evidence" value="ECO:0007669"/>
    <property type="project" value="UniProtKB-KW"/>
</dbReference>
<keyword evidence="10 12" id="KW-0175">Coiled coil</keyword>
<dbReference type="GO" id="GO:0005737">
    <property type="term" value="C:cytoplasm"/>
    <property type="evidence" value="ECO:0007669"/>
    <property type="project" value="UniProtKB-SubCell"/>
</dbReference>
<dbReference type="Gene3D" id="2.60.210.10">
    <property type="entry name" value="Apoptosis, Tumor Necrosis Factor Receptor Associated Protein 2, Chain A"/>
    <property type="match status" value="1"/>
</dbReference>
<feature type="domain" description="TRAF-type" evidence="15">
    <location>
        <begin position="176"/>
        <end position="230"/>
    </location>
</feature>
<evidence type="ECO:0000256" key="2">
    <source>
        <dbReference type="ARBA" id="ARBA00022490"/>
    </source>
</evidence>
<feature type="domain" description="RING-type" evidence="13">
    <location>
        <begin position="89"/>
        <end position="126"/>
    </location>
</feature>
<evidence type="ECO:0008006" key="18">
    <source>
        <dbReference type="Google" id="ProtNLM"/>
    </source>
</evidence>
<dbReference type="PANTHER" id="PTHR10131">
    <property type="entry name" value="TNF RECEPTOR ASSOCIATED FACTOR"/>
    <property type="match status" value="1"/>
</dbReference>
<dbReference type="Proteomes" id="UP000005408">
    <property type="component" value="Unassembled WGS sequence"/>
</dbReference>
<dbReference type="SUPFAM" id="SSF49599">
    <property type="entry name" value="TRAF domain-like"/>
    <property type="match status" value="3"/>
</dbReference>
<keyword evidence="5 11" id="KW-0479">Metal-binding</keyword>
<dbReference type="FunFam" id="2.60.210.10:FF:000001">
    <property type="entry name" value="TNF receptor-associated factor"/>
    <property type="match status" value="1"/>
</dbReference>
<evidence type="ECO:0000259" key="14">
    <source>
        <dbReference type="PROSITE" id="PS50144"/>
    </source>
</evidence>
<dbReference type="GO" id="GO:0005164">
    <property type="term" value="F:tumor necrosis factor receptor binding"/>
    <property type="evidence" value="ECO:0007669"/>
    <property type="project" value="TreeGrafter"/>
</dbReference>
<feature type="domain" description="MATH" evidence="14">
    <location>
        <begin position="465"/>
        <end position="611"/>
    </location>
</feature>
<dbReference type="GO" id="GO:0007165">
    <property type="term" value="P:signal transduction"/>
    <property type="evidence" value="ECO:0007669"/>
    <property type="project" value="InterPro"/>
</dbReference>
<evidence type="ECO:0000259" key="13">
    <source>
        <dbReference type="PROSITE" id="PS50089"/>
    </source>
</evidence>
<dbReference type="EnsemblMetazoa" id="G10231.1">
    <property type="protein sequence ID" value="G10231.1:cds"/>
    <property type="gene ID" value="G10231"/>
</dbReference>
<keyword evidence="9" id="KW-0832">Ubl conjugation</keyword>
<organism evidence="16 17">
    <name type="scientific">Magallana gigas</name>
    <name type="common">Pacific oyster</name>
    <name type="synonym">Crassostrea gigas</name>
    <dbReference type="NCBI Taxonomy" id="29159"/>
    <lineage>
        <taxon>Eukaryota</taxon>
        <taxon>Metazoa</taxon>
        <taxon>Spiralia</taxon>
        <taxon>Lophotrochozoa</taxon>
        <taxon>Mollusca</taxon>
        <taxon>Bivalvia</taxon>
        <taxon>Autobranchia</taxon>
        <taxon>Pteriomorphia</taxon>
        <taxon>Ostreida</taxon>
        <taxon>Ostreoidea</taxon>
        <taxon>Ostreidae</taxon>
        <taxon>Magallana</taxon>
    </lineage>
</organism>
<dbReference type="InterPro" id="IPR001841">
    <property type="entry name" value="Znf_RING"/>
</dbReference>
<keyword evidence="8 11" id="KW-0862">Zinc</keyword>
<sequence>MSKHSSEVTRTTIATSRAFPASFRLDKYSFGKSLLRVVYKKREKIKVIAGLVVIYTLMLTPQITPPSSLSSQTPPGHPEFVGVDSKYVCVLCNNVLQDAVQTQCGHRLCQPCVDTYLQDGQPRPCPYQEEFCEMLQADQILRDASARREIRQLPVYCSNKSRGCQKTLKWKELEKHLTECWFEPLPCPYKDWGCQEPVPRGSLTDHRQTCQYTPINCLFCEEQVPKLSLETHKNETCNKIPIPCPFGCGIDPVPRNEMYTHQESCPKQPVVCKFASVGCTFQGPAEELELHERQNTEEHIQQATLKMADVDLYRIDIRKEVQELSVHRQDARQKVNDIKKEIQDIKNMLDDVRRQDRKRKIDMVDLTERIIRVEKQLEEVSKPEVQQRMTSDLNIARENVRKLKDRLDRLIAAEESGGGATAVGTVEIPDPFADLQQQTRQLGLQEARLSELDIRFQILETLNYEGVLIWKITNYRRRKQDAVSGTAVSIYSSPFFTSRYGYKMCSRAYLNGDGMGKGTHFSIFFVVMQGEYDALLSWPFRQKVTFMILDQNGNRRHLSDSFRPDPDSSSFKRPLAEMNIASGCPLFVSHSILESSDNYIKDDCLFVKVMVDTTGLNPI</sequence>
<dbReference type="SMART" id="SM00061">
    <property type="entry name" value="MATH"/>
    <property type="match status" value="1"/>
</dbReference>
<evidence type="ECO:0000256" key="3">
    <source>
        <dbReference type="ARBA" id="ARBA00022499"/>
    </source>
</evidence>
<feature type="coiled-coil region" evidence="12">
    <location>
        <begin position="321"/>
        <end position="355"/>
    </location>
</feature>
<feature type="zinc finger region" description="TRAF-type" evidence="11">
    <location>
        <begin position="231"/>
        <end position="289"/>
    </location>
</feature>
<dbReference type="InterPro" id="IPR018957">
    <property type="entry name" value="Znf_C3HC4_RING-type"/>
</dbReference>
<dbReference type="PANTHER" id="PTHR10131:SF153">
    <property type="entry name" value="RING-TYPE DOMAIN-CONTAINING PROTEIN"/>
    <property type="match status" value="1"/>
</dbReference>
<evidence type="ECO:0000259" key="15">
    <source>
        <dbReference type="PROSITE" id="PS50145"/>
    </source>
</evidence>
<keyword evidence="7 11" id="KW-0863">Zinc-finger</keyword>
<dbReference type="InterPro" id="IPR017907">
    <property type="entry name" value="Znf_RING_CS"/>
</dbReference>
<dbReference type="PIRSF" id="PIRSF015614">
    <property type="entry name" value="TRAF"/>
    <property type="match status" value="1"/>
</dbReference>
<keyword evidence="17" id="KW-1185">Reference proteome</keyword>
<dbReference type="PROSITE" id="PS00518">
    <property type="entry name" value="ZF_RING_1"/>
    <property type="match status" value="1"/>
</dbReference>
<keyword evidence="3" id="KW-1017">Isopeptide bond</keyword>
<feature type="zinc finger region" description="TRAF-type" evidence="11">
    <location>
        <begin position="176"/>
        <end position="230"/>
    </location>
</feature>
<evidence type="ECO:0000256" key="8">
    <source>
        <dbReference type="ARBA" id="ARBA00022833"/>
    </source>
</evidence>
<dbReference type="PROSITE" id="PS50144">
    <property type="entry name" value="MATH"/>
    <property type="match status" value="1"/>
</dbReference>
<dbReference type="GO" id="GO:0043122">
    <property type="term" value="P:regulation of canonical NF-kappaB signal transduction"/>
    <property type="evidence" value="ECO:0007669"/>
    <property type="project" value="TreeGrafter"/>
</dbReference>
<accession>A0A8W8HMA3</accession>
<dbReference type="InterPro" id="IPR013083">
    <property type="entry name" value="Znf_RING/FYVE/PHD"/>
</dbReference>
<dbReference type="Gene3D" id="3.30.40.10">
    <property type="entry name" value="Zinc/RING finger domain, C3HC4 (zinc finger)"/>
    <property type="match status" value="3"/>
</dbReference>
<evidence type="ECO:0000256" key="7">
    <source>
        <dbReference type="ARBA" id="ARBA00022771"/>
    </source>
</evidence>
<dbReference type="InterPro" id="IPR049342">
    <property type="entry name" value="TRAF1-6_MATH_dom"/>
</dbReference>
<evidence type="ECO:0000256" key="1">
    <source>
        <dbReference type="ARBA" id="ARBA00004496"/>
    </source>
</evidence>
<dbReference type="InterPro" id="IPR008974">
    <property type="entry name" value="TRAF-like"/>
</dbReference>
<dbReference type="SMR" id="A0A8W8HMA3"/>
<dbReference type="Pfam" id="PF02176">
    <property type="entry name" value="zf-TRAF"/>
    <property type="match status" value="2"/>
</dbReference>
<dbReference type="InterPro" id="IPR001293">
    <property type="entry name" value="Znf_TRAF"/>
</dbReference>
<keyword evidence="6" id="KW-0677">Repeat</keyword>